<dbReference type="GO" id="GO:0005509">
    <property type="term" value="F:calcium ion binding"/>
    <property type="evidence" value="ECO:0007669"/>
    <property type="project" value="InterPro"/>
</dbReference>
<dbReference type="InterPro" id="IPR002048">
    <property type="entry name" value="EF_hand_dom"/>
</dbReference>
<dbReference type="InterPro" id="IPR050230">
    <property type="entry name" value="CALM/Myosin/TropC-like"/>
</dbReference>
<reference evidence="9" key="1">
    <citation type="submission" date="2025-08" db="UniProtKB">
        <authorList>
            <consortium name="RefSeq"/>
        </authorList>
    </citation>
    <scope>IDENTIFICATION</scope>
</reference>
<gene>
    <name evidence="9" type="primary">LOC115007947</name>
</gene>
<comment type="similarity">
    <text evidence="2">Belongs to the calmodulin family. Calglandulin subfamily.</text>
</comment>
<dbReference type="PROSITE" id="PS50222">
    <property type="entry name" value="EF_HAND_2"/>
    <property type="match status" value="2"/>
</dbReference>
<dbReference type="PANTHER" id="PTHR23048:SF56">
    <property type="entry name" value="CALMODULIN 2"/>
    <property type="match status" value="1"/>
</dbReference>
<dbReference type="InterPro" id="IPR011992">
    <property type="entry name" value="EF-hand-dom_pair"/>
</dbReference>
<evidence type="ECO:0000256" key="6">
    <source>
        <dbReference type="ARBA" id="ARBA00022837"/>
    </source>
</evidence>
<proteinExistence type="inferred from homology"/>
<dbReference type="SUPFAM" id="SSF47473">
    <property type="entry name" value="EF-hand"/>
    <property type="match status" value="1"/>
</dbReference>
<sequence>MKGKGKFNGDSFLVLVSLYHERAKNQDAELRATFKVFDKEAKGYIDWNTLKYVLMNAGEPLHEIEAEEMMKEADKDADGTIDYEEFVAMMTGDSLKVS</sequence>
<organism evidence="8 9">
    <name type="scientific">Cottoperca gobio</name>
    <name type="common">Frogmouth</name>
    <name type="synonym">Aphritis gobio</name>
    <dbReference type="NCBI Taxonomy" id="56716"/>
    <lineage>
        <taxon>Eukaryota</taxon>
        <taxon>Metazoa</taxon>
        <taxon>Chordata</taxon>
        <taxon>Craniata</taxon>
        <taxon>Vertebrata</taxon>
        <taxon>Euteleostomi</taxon>
        <taxon>Actinopterygii</taxon>
        <taxon>Neopterygii</taxon>
        <taxon>Teleostei</taxon>
        <taxon>Neoteleostei</taxon>
        <taxon>Acanthomorphata</taxon>
        <taxon>Eupercaria</taxon>
        <taxon>Perciformes</taxon>
        <taxon>Notothenioidei</taxon>
        <taxon>Bovichtidae</taxon>
        <taxon>Cottoperca</taxon>
    </lineage>
</organism>
<dbReference type="GO" id="GO:0005737">
    <property type="term" value="C:cytoplasm"/>
    <property type="evidence" value="ECO:0007669"/>
    <property type="project" value="UniProtKB-SubCell"/>
</dbReference>
<dbReference type="PANTHER" id="PTHR23048">
    <property type="entry name" value="MYOSIN LIGHT CHAIN 1, 3"/>
    <property type="match status" value="1"/>
</dbReference>
<dbReference type="PROSITE" id="PS00018">
    <property type="entry name" value="EF_HAND_1"/>
    <property type="match status" value="1"/>
</dbReference>
<feature type="domain" description="EF-hand" evidence="7">
    <location>
        <begin position="61"/>
        <end position="96"/>
    </location>
</feature>
<dbReference type="AlphaFoldDB" id="A0A6J2PPD0"/>
<keyword evidence="4" id="KW-0479">Metal-binding</keyword>
<evidence type="ECO:0000256" key="1">
    <source>
        <dbReference type="ARBA" id="ARBA00004496"/>
    </source>
</evidence>
<evidence type="ECO:0000256" key="2">
    <source>
        <dbReference type="ARBA" id="ARBA00006182"/>
    </source>
</evidence>
<evidence type="ECO:0000259" key="7">
    <source>
        <dbReference type="PROSITE" id="PS50222"/>
    </source>
</evidence>
<evidence type="ECO:0000313" key="9">
    <source>
        <dbReference type="RefSeq" id="XP_029286977.1"/>
    </source>
</evidence>
<dbReference type="InParanoid" id="A0A6J2PPD0"/>
<keyword evidence="3" id="KW-0963">Cytoplasm</keyword>
<dbReference type="GeneID" id="115007947"/>
<dbReference type="GO" id="GO:0016460">
    <property type="term" value="C:myosin II complex"/>
    <property type="evidence" value="ECO:0007669"/>
    <property type="project" value="TreeGrafter"/>
</dbReference>
<evidence type="ECO:0000256" key="5">
    <source>
        <dbReference type="ARBA" id="ARBA00022737"/>
    </source>
</evidence>
<keyword evidence="5" id="KW-0677">Repeat</keyword>
<dbReference type="OrthoDB" id="26525at2759"/>
<evidence type="ECO:0000256" key="4">
    <source>
        <dbReference type="ARBA" id="ARBA00022723"/>
    </source>
</evidence>
<dbReference type="FunFam" id="1.10.238.10:FF:000163">
    <property type="entry name" value="Calmodulin like 6"/>
    <property type="match status" value="1"/>
</dbReference>
<dbReference type="InterPro" id="IPR018247">
    <property type="entry name" value="EF_Hand_1_Ca_BS"/>
</dbReference>
<accession>A0A6J2PPD0</accession>
<evidence type="ECO:0000313" key="8">
    <source>
        <dbReference type="Proteomes" id="UP000504630"/>
    </source>
</evidence>
<name>A0A6J2PPD0_COTGO</name>
<keyword evidence="6" id="KW-0106">Calcium</keyword>
<keyword evidence="8" id="KW-1185">Reference proteome</keyword>
<dbReference type="Pfam" id="PF13499">
    <property type="entry name" value="EF-hand_7"/>
    <property type="match status" value="1"/>
</dbReference>
<dbReference type="SMART" id="SM00054">
    <property type="entry name" value="EFh"/>
    <property type="match status" value="2"/>
</dbReference>
<evidence type="ECO:0000256" key="3">
    <source>
        <dbReference type="ARBA" id="ARBA00022490"/>
    </source>
</evidence>
<dbReference type="Proteomes" id="UP000504630">
    <property type="component" value="Chromosome 5"/>
</dbReference>
<feature type="domain" description="EF-hand" evidence="7">
    <location>
        <begin position="25"/>
        <end position="60"/>
    </location>
</feature>
<dbReference type="Gene3D" id="1.10.238.10">
    <property type="entry name" value="EF-hand"/>
    <property type="match status" value="1"/>
</dbReference>
<protein>
    <submittedName>
        <fullName evidence="9">Calglandulin-like isoform X1</fullName>
    </submittedName>
</protein>
<dbReference type="RefSeq" id="XP_029286977.1">
    <property type="nucleotide sequence ID" value="XM_029431117.1"/>
</dbReference>
<comment type="subcellular location">
    <subcellularLocation>
        <location evidence="1">Cytoplasm</location>
    </subcellularLocation>
</comment>
<dbReference type="KEGG" id="cgob:115007947"/>